<organism evidence="1 2">
    <name type="scientific">Streptosporangium fragile</name>
    <dbReference type="NCBI Taxonomy" id="46186"/>
    <lineage>
        <taxon>Bacteria</taxon>
        <taxon>Bacillati</taxon>
        <taxon>Actinomycetota</taxon>
        <taxon>Actinomycetes</taxon>
        <taxon>Streptosporangiales</taxon>
        <taxon>Streptosporangiaceae</taxon>
        <taxon>Streptosporangium</taxon>
    </lineage>
</organism>
<dbReference type="SFLD" id="SFLDS00003">
    <property type="entry name" value="Haloacid_Dehalogenase"/>
    <property type="match status" value="1"/>
</dbReference>
<comment type="caution">
    <text evidence="1">The sequence shown here is derived from an EMBL/GenBank/DDBJ whole genome shotgun (WGS) entry which is preliminary data.</text>
</comment>
<dbReference type="InterPro" id="IPR006439">
    <property type="entry name" value="HAD-SF_hydro_IA"/>
</dbReference>
<dbReference type="InterPro" id="IPR036412">
    <property type="entry name" value="HAD-like_sf"/>
</dbReference>
<dbReference type="PANTHER" id="PTHR18901">
    <property type="entry name" value="2-DEOXYGLUCOSE-6-PHOSPHATE PHOSPHATASE 2"/>
    <property type="match status" value="1"/>
</dbReference>
<dbReference type="PRINTS" id="PR00413">
    <property type="entry name" value="HADHALOGNASE"/>
</dbReference>
<dbReference type="NCBIfam" id="TIGR01509">
    <property type="entry name" value="HAD-SF-IA-v3"/>
    <property type="match status" value="1"/>
</dbReference>
<evidence type="ECO:0000313" key="1">
    <source>
        <dbReference type="EMBL" id="GAA2853319.1"/>
    </source>
</evidence>
<reference evidence="1 2" key="1">
    <citation type="journal article" date="2019" name="Int. J. Syst. Evol. Microbiol.">
        <title>The Global Catalogue of Microorganisms (GCM) 10K type strain sequencing project: providing services to taxonomists for standard genome sequencing and annotation.</title>
        <authorList>
            <consortium name="The Broad Institute Genomics Platform"/>
            <consortium name="The Broad Institute Genome Sequencing Center for Infectious Disease"/>
            <person name="Wu L."/>
            <person name="Ma J."/>
        </authorList>
    </citation>
    <scope>NUCLEOTIDE SEQUENCE [LARGE SCALE GENOMIC DNA]</scope>
    <source>
        <strain evidence="1 2">JCM 6242</strain>
    </source>
</reference>
<dbReference type="InterPro" id="IPR023198">
    <property type="entry name" value="PGP-like_dom2"/>
</dbReference>
<dbReference type="Gene3D" id="1.10.150.240">
    <property type="entry name" value="Putative phosphatase, domain 2"/>
    <property type="match status" value="1"/>
</dbReference>
<dbReference type="Proteomes" id="UP001500831">
    <property type="component" value="Unassembled WGS sequence"/>
</dbReference>
<dbReference type="EMBL" id="BAAAVI010000005">
    <property type="protein sequence ID" value="GAA2853319.1"/>
    <property type="molecule type" value="Genomic_DNA"/>
</dbReference>
<proteinExistence type="predicted"/>
<sequence length="228" mass="24169">MTDARTIDGVVFDLDGVIIESEHLWEEAWRDFSESRGRPWELSDTLAVQGMSAPEWAGYLAAHVGAPGDADVARDHCVDGLVGRIRRGEAELLPGARELVVSVSDRVPIALASSAARRAIDAVLRHHDLAGLFTATVSSEEVPRGKPSPDVYLEAVARLGISPGNGLAVEDSSNGIRAAYAAGLLVVGIPNATYPPKPDAAALADHLAADHVDAREFILAQLSEGVRR</sequence>
<dbReference type="SFLD" id="SFLDG01129">
    <property type="entry name" value="C1.5:_HAD__Beta-PGM__Phosphata"/>
    <property type="match status" value="1"/>
</dbReference>
<protein>
    <submittedName>
        <fullName evidence="1">HAD family phosphatase</fullName>
    </submittedName>
</protein>
<dbReference type="Gene3D" id="3.40.50.1000">
    <property type="entry name" value="HAD superfamily/HAD-like"/>
    <property type="match status" value="1"/>
</dbReference>
<accession>A0ABN3VTP9</accession>
<evidence type="ECO:0000313" key="2">
    <source>
        <dbReference type="Proteomes" id="UP001500831"/>
    </source>
</evidence>
<keyword evidence="2" id="KW-1185">Reference proteome</keyword>
<dbReference type="InterPro" id="IPR023214">
    <property type="entry name" value="HAD_sf"/>
</dbReference>
<dbReference type="Pfam" id="PF00702">
    <property type="entry name" value="Hydrolase"/>
    <property type="match status" value="1"/>
</dbReference>
<dbReference type="SUPFAM" id="SSF56784">
    <property type="entry name" value="HAD-like"/>
    <property type="match status" value="1"/>
</dbReference>
<dbReference type="RefSeq" id="WP_344968482.1">
    <property type="nucleotide sequence ID" value="NZ_BAAAVI010000005.1"/>
</dbReference>
<dbReference type="PANTHER" id="PTHR18901:SF38">
    <property type="entry name" value="PSEUDOURIDINE-5'-PHOSPHATASE"/>
    <property type="match status" value="1"/>
</dbReference>
<gene>
    <name evidence="1" type="ORF">GCM10010517_11150</name>
</gene>
<name>A0ABN3VTP9_9ACTN</name>
<dbReference type="CDD" id="cd07505">
    <property type="entry name" value="HAD_BPGM-like"/>
    <property type="match status" value="1"/>
</dbReference>